<organism evidence="2 3">
    <name type="scientific">Dialister invisus DSM 15470</name>
    <dbReference type="NCBI Taxonomy" id="592028"/>
    <lineage>
        <taxon>Bacteria</taxon>
        <taxon>Bacillati</taxon>
        <taxon>Bacillota</taxon>
        <taxon>Negativicutes</taxon>
        <taxon>Veillonellales</taxon>
        <taxon>Veillonellaceae</taxon>
        <taxon>Dialister</taxon>
    </lineage>
</organism>
<dbReference type="Proteomes" id="UP000004736">
    <property type="component" value="Unassembled WGS sequence"/>
</dbReference>
<dbReference type="Gene3D" id="3.90.226.30">
    <property type="match status" value="1"/>
</dbReference>
<keyword evidence="3" id="KW-1185">Reference proteome</keyword>
<dbReference type="PANTHER" id="PTHR33171:SF17">
    <property type="entry name" value="LARA-LIKE N-TERMINAL DOMAIN-CONTAINING PROTEIN"/>
    <property type="match status" value="1"/>
</dbReference>
<evidence type="ECO:0000259" key="1">
    <source>
        <dbReference type="Pfam" id="PF21113"/>
    </source>
</evidence>
<evidence type="ECO:0000313" key="3">
    <source>
        <dbReference type="Proteomes" id="UP000004736"/>
    </source>
</evidence>
<dbReference type="InterPro" id="IPR048068">
    <property type="entry name" value="LarA-like"/>
</dbReference>
<gene>
    <name evidence="2" type="ORF">GCWU000321_01412</name>
</gene>
<dbReference type="eggNOG" id="COG3875">
    <property type="taxonomic scope" value="Bacteria"/>
</dbReference>
<reference evidence="2" key="1">
    <citation type="submission" date="2009-09" db="EMBL/GenBank/DDBJ databases">
        <authorList>
            <person name="Weinstock G."/>
            <person name="Sodergren E."/>
            <person name="Clifton S."/>
            <person name="Fulton L."/>
            <person name="Fulton B."/>
            <person name="Courtney L."/>
            <person name="Fronick C."/>
            <person name="Harrison M."/>
            <person name="Strong C."/>
            <person name="Farmer C."/>
            <person name="Delahaunty K."/>
            <person name="Markovic C."/>
            <person name="Hall O."/>
            <person name="Minx P."/>
            <person name="Tomlinson C."/>
            <person name="Mitreva M."/>
            <person name="Nelson J."/>
            <person name="Hou S."/>
            <person name="Wollam A."/>
            <person name="Pepin K.H."/>
            <person name="Johnson M."/>
            <person name="Bhonagiri V."/>
            <person name="Nash W.E."/>
            <person name="Warren W."/>
            <person name="Chinwalla A."/>
            <person name="Mardis E.R."/>
            <person name="Wilson R.K."/>
        </authorList>
    </citation>
    <scope>NUCLEOTIDE SEQUENCE [LARGE SCALE GENOMIC DNA]</scope>
    <source>
        <strain evidence="2">DSM 15470</strain>
    </source>
</reference>
<dbReference type="EMBL" id="ACIM02000001">
    <property type="protein sequence ID" value="EEW97419.1"/>
    <property type="molecule type" value="Genomic_DNA"/>
</dbReference>
<dbReference type="InterPro" id="IPR048520">
    <property type="entry name" value="LarA_C"/>
</dbReference>
<proteinExistence type="predicted"/>
<dbReference type="InterPro" id="IPR043166">
    <property type="entry name" value="LarA-like_C"/>
</dbReference>
<name>C9LPD2_9FIRM</name>
<sequence>MLHPCFLVHSLINADGEVSGMVGGDPYEAWAAGAKETYRMQKVPMKQKADVTIVSAGGYPKDTNLYQGTKCYTSSDMATKKGGIIITMIEADDIMEPPVYLDSFKYDNLEDMEKALRKCFTIPFFVAFENLITATTHTIYFVTKPENFDIIRKKTPQIPVATVQEAWELAKKQLEKEGKTDYTINIIPHGSAVVPFLE</sequence>
<dbReference type="STRING" id="592028.GCWU000321_01412"/>
<protein>
    <recommendedName>
        <fullName evidence="1">Lactate racemase C-terminal domain-containing protein</fullName>
    </recommendedName>
</protein>
<dbReference type="HOGENOM" id="CLU_1376247_0_0_9"/>
<dbReference type="AlphaFoldDB" id="C9LPD2"/>
<feature type="domain" description="Lactate racemase C-terminal" evidence="1">
    <location>
        <begin position="46"/>
        <end position="194"/>
    </location>
</feature>
<dbReference type="PANTHER" id="PTHR33171">
    <property type="entry name" value="LAR_N DOMAIN-CONTAINING PROTEIN"/>
    <property type="match status" value="1"/>
</dbReference>
<dbReference type="Pfam" id="PF21113">
    <property type="entry name" value="LarA_C"/>
    <property type="match status" value="1"/>
</dbReference>
<comment type="caution">
    <text evidence="2">The sequence shown here is derived from an EMBL/GenBank/DDBJ whole genome shotgun (WGS) entry which is preliminary data.</text>
</comment>
<accession>C9LPD2</accession>
<evidence type="ECO:0000313" key="2">
    <source>
        <dbReference type="EMBL" id="EEW97419.1"/>
    </source>
</evidence>